<dbReference type="OrthoDB" id="3210731at2759"/>
<evidence type="ECO:0000256" key="1">
    <source>
        <dbReference type="SAM" id="MobiDB-lite"/>
    </source>
</evidence>
<sequence>MPFNANGHKLGSSQAFTLSQQSKINIVTRLAVEGKAKQGYDGAGIKMYLKLSVPRDTVSPGSTIPLFPEENIKIVNSQVHPIDNNSVPYNFSSTTCPLLHSAARALNLPARSSQSYMSLFGQPSPSTPTPGSTSRRASYNLHIPPLDERYTGQILVSNYQVSYVLPKEFPPSSRANGVDNYDTQVPVTRTPGSSYRSRRGSVSEKNMIQFMAAIDMWVPLLTKPPRAPFLLSIPTPRCLSNHIKLRIFAPNSNTNASLHSLSSAEEEPGSWDLTADPHVTRSATTRHSKSSSYTHFADDESSDSSTTGFPDGCGIQGTFPSTERIRIRWAAPMKPIEGDGRRRVGVREVKGEMTAVVLGKGPDGSGEGVVMKLEYTGTCHGVWFPGVATLLAMDIGLDAQGSEIAWVPGAEARWFVTGGRGYTGYDVGSPPHLLSRPSSLEAPDVYTSPATPSNHHPGIPHHSSSSSSLLRAPLPNQHVADYSFESAPSSAPSSGMLSSADSLIDGKSHIFSANGITPVLDTGARSPLAPITLHINMNELLPPAKNIFTFSIGGIVLIKPRPSHFMYNSPSSSPSASDIEGDVDPVAIPRLRIPAADTEMISVVVRNDVDGATVDVYNSTGDLRDAQTRRTVLQRGAAARCGIEGGRVALRYLTAPPPTRRSKPSGRSRQIPSRAPSPSMVSSMSVPVRPERDGPLIIPWVAVTVTPLTIDGADLPNAYAVRLCLPAPIDDDSEWLEFGLAQQPHGGSEQQEDKPDVDTKPPRVEVASASVEGVPVRFETTVAMRPDQSSSLSSLAMPFQQLSGNEWVSWVRVHIGRAGGSQVQVHYVVKSRHGRTPDSNKRKGKQKATEASRLDVCLPTFALPVGCLDVNVETALGLDILSIESNLSHQQSNVKGRRLLHYSMQEYFYPSLTINIVASKGNATQSKSIRSLTQTAPAILCLILLVCLLSRDAELREMKKSLDRCSSAITVTLTKTMVIDTPSHRWFRGTISTAVPTEAVLDHSVIPPASYPTPGNTRNENPMLSSSTSTLSSSHDGYASRSYALIPTQYVPFRWPDEYDLHLAGRATVDAVVGSLGTVWQLIRRVYHYPLDPP</sequence>
<feature type="compositionally biased region" description="Low complexity" evidence="1">
    <location>
        <begin position="452"/>
        <end position="468"/>
    </location>
</feature>
<dbReference type="STRING" id="670483.S7QF35"/>
<accession>S7QF35</accession>
<feature type="region of interest" description="Disordered" evidence="1">
    <location>
        <begin position="1010"/>
        <end position="1031"/>
    </location>
</feature>
<name>S7QF35_GLOTA</name>
<feature type="region of interest" description="Disordered" evidence="1">
    <location>
        <begin position="654"/>
        <end position="688"/>
    </location>
</feature>
<dbReference type="eggNOG" id="ENOG502SM8V">
    <property type="taxonomic scope" value="Eukaryota"/>
</dbReference>
<feature type="compositionally biased region" description="Polar residues" evidence="1">
    <location>
        <begin position="181"/>
        <end position="191"/>
    </location>
</feature>
<feature type="region of interest" description="Disordered" evidence="1">
    <location>
        <begin position="119"/>
        <end position="138"/>
    </location>
</feature>
<evidence type="ECO:0000313" key="3">
    <source>
        <dbReference type="Proteomes" id="UP000030669"/>
    </source>
</evidence>
<keyword evidence="3" id="KW-1185">Reference proteome</keyword>
<feature type="compositionally biased region" description="Polar residues" evidence="1">
    <location>
        <begin position="1013"/>
        <end position="1023"/>
    </location>
</feature>
<reference evidence="2 3" key="1">
    <citation type="journal article" date="2012" name="Science">
        <title>The Paleozoic origin of enzymatic lignin decomposition reconstructed from 31 fungal genomes.</title>
        <authorList>
            <person name="Floudas D."/>
            <person name="Binder M."/>
            <person name="Riley R."/>
            <person name="Barry K."/>
            <person name="Blanchette R.A."/>
            <person name="Henrissat B."/>
            <person name="Martinez A.T."/>
            <person name="Otillar R."/>
            <person name="Spatafora J.W."/>
            <person name="Yadav J.S."/>
            <person name="Aerts A."/>
            <person name="Benoit I."/>
            <person name="Boyd A."/>
            <person name="Carlson A."/>
            <person name="Copeland A."/>
            <person name="Coutinho P.M."/>
            <person name="de Vries R.P."/>
            <person name="Ferreira P."/>
            <person name="Findley K."/>
            <person name="Foster B."/>
            <person name="Gaskell J."/>
            <person name="Glotzer D."/>
            <person name="Gorecki P."/>
            <person name="Heitman J."/>
            <person name="Hesse C."/>
            <person name="Hori C."/>
            <person name="Igarashi K."/>
            <person name="Jurgens J.A."/>
            <person name="Kallen N."/>
            <person name="Kersten P."/>
            <person name="Kohler A."/>
            <person name="Kuees U."/>
            <person name="Kumar T.K.A."/>
            <person name="Kuo A."/>
            <person name="LaButti K."/>
            <person name="Larrondo L.F."/>
            <person name="Lindquist E."/>
            <person name="Ling A."/>
            <person name="Lombard V."/>
            <person name="Lucas S."/>
            <person name="Lundell T."/>
            <person name="Martin R."/>
            <person name="McLaughlin D.J."/>
            <person name="Morgenstern I."/>
            <person name="Morin E."/>
            <person name="Murat C."/>
            <person name="Nagy L.G."/>
            <person name="Nolan M."/>
            <person name="Ohm R.A."/>
            <person name="Patyshakuliyeva A."/>
            <person name="Rokas A."/>
            <person name="Ruiz-Duenas F.J."/>
            <person name="Sabat G."/>
            <person name="Salamov A."/>
            <person name="Samejima M."/>
            <person name="Schmutz J."/>
            <person name="Slot J.C."/>
            <person name="St John F."/>
            <person name="Stenlid J."/>
            <person name="Sun H."/>
            <person name="Sun S."/>
            <person name="Syed K."/>
            <person name="Tsang A."/>
            <person name="Wiebenga A."/>
            <person name="Young D."/>
            <person name="Pisabarro A."/>
            <person name="Eastwood D.C."/>
            <person name="Martin F."/>
            <person name="Cullen D."/>
            <person name="Grigoriev I.V."/>
            <person name="Hibbett D.S."/>
        </authorList>
    </citation>
    <scope>NUCLEOTIDE SEQUENCE [LARGE SCALE GENOMIC DNA]</scope>
    <source>
        <strain evidence="2 3">ATCC 11539</strain>
    </source>
</reference>
<feature type="compositionally biased region" description="Basic and acidic residues" evidence="1">
    <location>
        <begin position="751"/>
        <end position="763"/>
    </location>
</feature>
<gene>
    <name evidence="2" type="ORF">GLOTRDRAFT_114496</name>
</gene>
<feature type="compositionally biased region" description="Low complexity" evidence="1">
    <location>
        <begin position="672"/>
        <end position="688"/>
    </location>
</feature>
<feature type="region of interest" description="Disordered" evidence="1">
    <location>
        <begin position="174"/>
        <end position="200"/>
    </location>
</feature>
<dbReference type="GeneID" id="19299891"/>
<feature type="region of interest" description="Disordered" evidence="1">
    <location>
        <begin position="743"/>
        <end position="768"/>
    </location>
</feature>
<dbReference type="AlphaFoldDB" id="S7QF35"/>
<dbReference type="RefSeq" id="XP_007863250.1">
    <property type="nucleotide sequence ID" value="XM_007865059.1"/>
</dbReference>
<organism evidence="2 3">
    <name type="scientific">Gloeophyllum trabeum (strain ATCC 11539 / FP-39264 / Madison 617)</name>
    <name type="common">Brown rot fungus</name>
    <dbReference type="NCBI Taxonomy" id="670483"/>
    <lineage>
        <taxon>Eukaryota</taxon>
        <taxon>Fungi</taxon>
        <taxon>Dikarya</taxon>
        <taxon>Basidiomycota</taxon>
        <taxon>Agaricomycotina</taxon>
        <taxon>Agaricomycetes</taxon>
        <taxon>Gloeophyllales</taxon>
        <taxon>Gloeophyllaceae</taxon>
        <taxon>Gloeophyllum</taxon>
    </lineage>
</organism>
<proteinExistence type="predicted"/>
<feature type="region of interest" description="Disordered" evidence="1">
    <location>
        <begin position="433"/>
        <end position="470"/>
    </location>
</feature>
<dbReference type="EMBL" id="KB469298">
    <property type="protein sequence ID" value="EPQ57928.1"/>
    <property type="molecule type" value="Genomic_DNA"/>
</dbReference>
<evidence type="ECO:0000313" key="2">
    <source>
        <dbReference type="EMBL" id="EPQ57928.1"/>
    </source>
</evidence>
<dbReference type="KEGG" id="gtr:GLOTRDRAFT_114496"/>
<dbReference type="Proteomes" id="UP000030669">
    <property type="component" value="Unassembled WGS sequence"/>
</dbReference>
<dbReference type="OMA" id="KEWITWV"/>
<protein>
    <submittedName>
        <fullName evidence="2">Uncharacterized protein</fullName>
    </submittedName>
</protein>
<dbReference type="HOGENOM" id="CLU_002241_0_0_1"/>
<feature type="region of interest" description="Disordered" evidence="1">
    <location>
        <begin position="256"/>
        <end position="319"/>
    </location>
</feature>